<dbReference type="InterPro" id="IPR018159">
    <property type="entry name" value="Spectrin/alpha-actinin"/>
</dbReference>
<evidence type="ECO:0000256" key="4">
    <source>
        <dbReference type="ARBA" id="ARBA00009109"/>
    </source>
</evidence>
<evidence type="ECO:0000256" key="6">
    <source>
        <dbReference type="ARBA" id="ARBA00022490"/>
    </source>
</evidence>
<organism evidence="20 21">
    <name type="scientific">Astatotilapia calliptera</name>
    <name type="common">Eastern happy</name>
    <name type="synonym">Chromis callipterus</name>
    <dbReference type="NCBI Taxonomy" id="8154"/>
    <lineage>
        <taxon>Eukaryota</taxon>
        <taxon>Metazoa</taxon>
        <taxon>Chordata</taxon>
        <taxon>Craniata</taxon>
        <taxon>Vertebrata</taxon>
        <taxon>Euteleostomi</taxon>
        <taxon>Actinopterygii</taxon>
        <taxon>Neopterygii</taxon>
        <taxon>Teleostei</taxon>
        <taxon>Neoteleostei</taxon>
        <taxon>Acanthomorphata</taxon>
        <taxon>Ovalentaria</taxon>
        <taxon>Cichlomorphae</taxon>
        <taxon>Cichliformes</taxon>
        <taxon>Cichlidae</taxon>
        <taxon>African cichlids</taxon>
        <taxon>Pseudocrenilabrinae</taxon>
        <taxon>Haplochromini</taxon>
        <taxon>Astatotilapia</taxon>
    </lineage>
</organism>
<dbReference type="InterPro" id="IPR005326">
    <property type="entry name" value="Plectin_eS10_N"/>
</dbReference>
<dbReference type="InterPro" id="IPR041615">
    <property type="entry name" value="Desmoplakin_SH3"/>
</dbReference>
<dbReference type="GO" id="GO:0005882">
    <property type="term" value="C:intermediate filament"/>
    <property type="evidence" value="ECO:0007669"/>
    <property type="project" value="TreeGrafter"/>
</dbReference>
<dbReference type="SUPFAM" id="SSF47576">
    <property type="entry name" value="Calponin-homology domain, CH-domain"/>
    <property type="match status" value="1"/>
</dbReference>
<feature type="coiled-coil region" evidence="16">
    <location>
        <begin position="1330"/>
        <end position="1381"/>
    </location>
</feature>
<reference evidence="20" key="4">
    <citation type="submission" date="2025-09" db="UniProtKB">
        <authorList>
            <consortium name="Ensembl"/>
        </authorList>
    </citation>
    <scope>IDENTIFICATION</scope>
</reference>
<evidence type="ECO:0000256" key="5">
    <source>
        <dbReference type="ARBA" id="ARBA00022443"/>
    </source>
</evidence>
<feature type="domain" description="Calponin-homology (CH)" evidence="19">
    <location>
        <begin position="304"/>
        <end position="409"/>
    </location>
</feature>
<sequence length="4614" mass="527923">MVAGMLMPLHDLRAIYEILFRDGVMVAKKDKRPQIKHPEVQSVSNLQVIRAMGSLKSRGYVKETFAWKHFYWYLTNDGIVYLRDYLHLPPEIVPATLQRIRKPAATLAIAHRAARVQSVEGPTSYVPKPGRRAEAERREELAERQGYRHKMVEDINTNPVPLPEAETLPSTDTTPLHEAAVKDNERDRVQKKTFTKWVNKHLIKSQRHVTDLYEDLRDGHNLISLLEVLSGETLPREKGRMRFHKLQNVQIALDFLRHRQVKLVNIRNDDIADGNPKLTLGLIWTIILHFQISDIQVNGQSEDMTAKEKLLLWSQRMTDGYQGIRCDNFTTSWRDGKLFNAVIHKHYPRLINMGKVYQQTNLENLEQAFSVAEKDLGVTRLLDPEDVAVPHPDEKSIITYVSSLYDAMPRTDVHDGMRTNELELRWQEYYELVTVLLQWIRHHVMIFEERKFPASYEEIELLWRQFLKFKETELPVKETDKSHSKHIYQSFESAVHAGQVKVPPGYHPIDVEKEWGRLHVQGLLWKPAQHAAEVERELDKADNVIRLLFNDVQVLKDGRHPQAEQMYRRVYRLHERLVNLRTDYNLRLKSAVTTAQVPITQSVQQTSVKGRPELDDVTLRYVQDLLAWVEENQRRIDNAEWGSDLPSMESQLGSHRGLHQTVEDFKSKIERAKADETQLSPVSKATYREYLGKLDLQYGKLLNSSKFRLRNLESLHAFVSAATKELMWLNDKEEEEVNFDWSDRNTNMTAKKDNYSGLMRELELREKKVNDIQTLGDRLVRDGHPGKKTVESFTAALQTQWSWILQLCCCIEAHLKENTAYYQFFADVKEAQDKMKKMQENMKKKYSCDRSTTATRLEDLLQDAAEEKEQLNEFKTVVAGLNKRSRSIIQLKPRNPTTSIKGKLPIQAVCDFKQQEITVHKGDECALLNNSQPFKWKVLNRSGHEAMVPSVCFIVPPVNKEAVDGVSSLDAGHQGMVSMWQMLHINMKSLLSWQYLMRDFTQIRSWNITMTMKPEEYRLIMRNLELHYQDFMHDSQDSQLFGPDDRMQVEDDYTKSTQHFDNLLRSMEKGQQNETLCKNYISELKDLRLRIEDCEAGTVARIRKPMEKEPLKECIQKTTEQKVQSSNLNVFCAEMTQEVLASPQPSTSAPVLRSELDLTVQKMDHAHILSSVYLEKLKTVEMVIRNTQGAEGVLKQYEDCLREVHTVPSDVKEVETYRAKLKKMRTEAEGEQPVFDSLEEELKKASAVSDKMARVHSERDVELDHFRQQLSSLQDRWKAVFTQIDLRQRELEQLGRQLGYYRESYDWLIRWIADAKQRQEKIQAVPITDSKTLKEQLAQEKKLLEEIEQNKDKVDECQKYAKAYIDTIKDYELQLVAYKAQVEPLVSPLKKTKLDSASDNIIQEYVTLRTRYSELMTLTSQYIKFITDTQRRLDDDEKAAEKLKAEERKKMAEMQAELDKQKQLAEAHAKAIAKAEKEAQELKLKMQEEVSKREIAAVDAEKQKTNIQLELQELKNLSEQQIKDKSQQVDEALHSRTKIEEEIRLIRIQLEITQKQKYTAESELQQLRDRAAEAEKLRKLAQDEAEKLRKQVSEETQKKRQAEEELKRKSEAEKEAAKQKQKALEDLENLRMQAEEAERQVKQAEIEKEKQIKVAHEAAQQSAAAELQSKHMSFAEKTSKLEESLKQEHGAVLQLQQEAERLKKQQEDAENSREEAEKELEKWRQKANEALRLRLQAEEEAHKKTLAQEEAEKQKEEAEREAKKRAKAEESALKQKEMAEEELERQRKIADSTAQQKLTAEQELIRLRADFDNAEQQRSLLEDELYRLKNEVAAAQQQRKQLEDELAKVRSEMDILIQLKTKAEKESMSNTEKSKQLLEAEAAKMKDLAEEASRLRAISEEAKHQRQIAEEEAARQRAEAERILKEKLAAISEATRLKTEAEIALKEKEAENERLRRQAEDEAYQRKALEDQANQHKQEIEEKIVQLKKSSEAEMERQKAIVDDTLKQRRIVEEEIRILKLNFEKASSGKLDLELELNKLKNIADETHQSKIRAEEEAEKLRKLALEEEKRRREAEEKVKKIAAAEEEAARQRKAALEELERLRKKAEEARKQKDEADKEAEKQIVVAQQAAHKCSAAEQQVQSVLAQQIEDSITQKKLKEEYEKAKKLAKEAEAAKEKAEREAALLRQQAEEAERQKAAAEEEAANQAKAQEDAERLRKEAEFEAAKRAQAEAAALMQKQQADAEMAKHKKLAEQTLKQKFQVEQELTKVKLRLDETDKQKSVLDEELQRLKDEVDDAVKQRGQVEEELFKVKVQMEELLKLKNKIEEENQRLIKKDKDSTQKLLAEEAENMRKLAEDAARLSVEAQEAARLRQIAEDDLNQQRALAEKMLKEKMQAIQEASRLKAEAEMLQKQKDLAQEQAQKLLEDKQLMQQRLEEESEEYHKSLEVERKRQLEIMAEAERLRLQVSQLSEAQARAEEEAKKFKKQADTVAARLHETEIATQEKMTVVERLEFERLNTSKESDDLRKAIADLENEKARLKKEAEERQNKSKEMADAQQKKIEHEKTVLQQTFMTEKEMLLKKEKLIEDEKKRLESQFEEEVKKAKALKDEQERQKQQMEQEKKTLQATMDAALSKQKEAEEEMLRKQKEMQELERQRLEQERILAEENQKLREKLQQLEDAQKDQHTRETVRHKDVIHLTTIETTKTVYNGQNVGDVVDGIDKKPDLLAFDGIRDKVPASRLHELGVLPKKEFDKLKNGETTVEELGKTDSLRNILKGKNAIGGVLTPSNQKMSIYQASKEKKITPGTAMILLEAQAATGYMLEPIKNQKLSVNAAVKEGLIGPELHNKMLLAERAVVGYKDPYTGGKISVFEAMKKGLIEHDHAIRVLEAQLATGGIIDPINSHRVTTETAYKQGHYDAEMNKIMENPSDDTKGYFDPSTQEPLTYSELMARCTTDPETSLLLLPITDKAAQCSSIYTEEETKDVFGKTTVSVPFGRFKGKTVTIWEIINSEYFTEDQKKDLLRQYKTGKITIEKIIKIVITVAEEKEKKNEITFDGLRAPVPATDLLESKIIDKDLYNKLHNGNMTVSEVSQMEPVHKALKGTNCIAGVVIDSSKETMSFYQAMKKDMMRPGPALNLLEAQAGTGYLVDPVHNQKYTVDEAVKAGVVGPELHEKLLSAERAVTGYRDPYTGKAVSLFQAMKKDLIPKEQGLRLLDAQMTTGGIIDPVKSHRIPHDVACKRNYFDDEMKQALSNPNDETKCFFDPNTKENLTYSQLFDRCVTDKKTGLRVLPLSDEAINAKEQPAYTEAQTKEAMTQATVEVNSGPFKGRKMTLWEIIYSEYLTEEERLDLLRQFRSGKITIEKIIKIIITIVDEKEAKKQEQSSFKGLRAPVPADSLYESKIIDKPTFDLLQQGKTTPKKVSENPNVSKYLQGSSSIAGLYLEPTKEKLSIYQAMKKKLLRHNTGLSLLEAQAASGFIVDPVRNQCLSVDEAVKSGVVGPELHEKLLSAEKAVTGYKDPFTGHKISLFEAMQKDLILKEHAMPLLEAQIVSGGIIDPVKSHRVPTDVAYQKNILSRDIAKTLSEPCDENKVFSDPETDDTITYRQLKDKCQKDKDTGLYMLSLSKPQSPTVVEKTYLYTEEQTQSELSSTQLDIPIEGLADKPMNLWDIMNSNLLPEQERQKLLDEYRSGKITKERMIIIIIEIMEQREIIRNDSPLSYMTIRRRITIEELYNARIIDLETYNLLKQGKRDIRNIMELTSVKQYLYGTGCVAGVTTDSTSKLSIYQAMKRGFIKPEIGLTLLEAQAATGFIVDPLKNETLTVDEAVRKGVVGPEIHDKLLSAERAVTGYKDPYSGKIIALFQAMKKDLVPEDYALKMLEAQTATGGIIDPEFQFHLPTDVAMQRGYINKETNEKLNDDVKGFIDPVTDEKLSYAQLLKRCKLDGGLRLLSLGDQRLTFKGLRKQITIEELIRSQIIDQQTVTDLNEGLVSVEEISNRLSRYLQGTGCIAGVFLESTKERLSIYQAMKKNMIRPGTAFELLESQAATGYVIDPIKNLKLTVNEAVKMGIVGPEFKDKLLSAERAVTGYRDPYTGKTISLFQAMKKGLILKDHGIRLLEAQIATGGIIDPEESHRLPVEVAYNRGFFDEEMNEILTDPSDDTKGFFDPNTEENLTYLQLMERCITDPDTGLVLLLLKEKKQERKTSSKSSVRKRRVVIVDPETGKEMTVYEAYRKGLIDHQTYLELAEQECEWEEITMTSSDGTVKSVIIDRKSGRQYDVDDAIARGFIDQKALETYRAGNLSITEFADLLSGNMGGFRSRSSSFGSTTGSTYSSSMSPLPSIKPPAVIWNDPTEETGPVAGILDIDTLEKVSVTEAIHRNLVDNITGQRLLEAQACTGGIIDPTSGERYSIAEATEKGLVDKIMVDRLNLAQKAFNGFEDPRTKVKMSASQALKKGWLYYEAGQRFLEVQYLTGGLIEPDVEGRVSIDESIRKGTIDARTAQKLRDVGAYSKYLTCPKTKLKISFKDAMDKSMVEEGSGLRLLEASSQSSKGLYSPYNASGSGSAYGSRSGSRTGSRSGSRRGSIDAGSGFSMNFSSSSFTSSSGYSRRF</sequence>
<evidence type="ECO:0000256" key="7">
    <source>
        <dbReference type="ARBA" id="ARBA00022553"/>
    </source>
</evidence>
<evidence type="ECO:0000256" key="10">
    <source>
        <dbReference type="ARBA" id="ARBA00023054"/>
    </source>
</evidence>
<evidence type="ECO:0000256" key="17">
    <source>
        <dbReference type="SAM" id="MobiDB-lite"/>
    </source>
</evidence>
<feature type="compositionally biased region" description="Basic and acidic residues" evidence="17">
    <location>
        <begin position="2170"/>
        <end position="2201"/>
    </location>
</feature>
<evidence type="ECO:0000256" key="11">
    <source>
        <dbReference type="ARBA" id="ARBA00023203"/>
    </source>
</evidence>
<dbReference type="InterPro" id="IPR001101">
    <property type="entry name" value="Plectin_repeat"/>
</dbReference>
<dbReference type="InterPro" id="IPR001452">
    <property type="entry name" value="SH3_domain"/>
</dbReference>
<keyword evidence="8" id="KW-0677">Repeat</keyword>
<feature type="compositionally biased region" description="Basic and acidic residues" evidence="17">
    <location>
        <begin position="1587"/>
        <end position="1656"/>
    </location>
</feature>
<dbReference type="PANTHER" id="PTHR23169:SF20">
    <property type="entry name" value="PLECTIN"/>
    <property type="match status" value="1"/>
</dbReference>
<feature type="compositionally biased region" description="Basic and acidic residues" evidence="17">
    <location>
        <begin position="1673"/>
        <end position="1689"/>
    </location>
</feature>
<dbReference type="FunFam" id="1.10.418.10:FF:000057">
    <property type="entry name" value="Calmin"/>
    <property type="match status" value="1"/>
</dbReference>
<keyword evidence="12" id="KW-0206">Cytoskeleton</keyword>
<evidence type="ECO:0000256" key="8">
    <source>
        <dbReference type="ARBA" id="ARBA00022737"/>
    </source>
</evidence>
<evidence type="ECO:0000313" key="21">
    <source>
        <dbReference type="Proteomes" id="UP000265100"/>
    </source>
</evidence>
<dbReference type="FunFam" id="1.10.10.10:FF:000388">
    <property type="entry name" value="plectin isoform X1"/>
    <property type="match status" value="1"/>
</dbReference>
<feature type="region of interest" description="Disordered" evidence="17">
    <location>
        <begin position="1587"/>
        <end position="1796"/>
    </location>
</feature>
<evidence type="ECO:0008006" key="22">
    <source>
        <dbReference type="Google" id="ProtNLM"/>
    </source>
</evidence>
<dbReference type="FunFam" id="1.20.58.60:FF:000010">
    <property type="entry name" value="plectin isoform X2"/>
    <property type="match status" value="1"/>
</dbReference>
<dbReference type="CDD" id="cd21188">
    <property type="entry name" value="CH_PLEC-like_rpt1"/>
    <property type="match status" value="1"/>
</dbReference>
<dbReference type="GO" id="GO:0008307">
    <property type="term" value="F:structural constituent of muscle"/>
    <property type="evidence" value="ECO:0007669"/>
    <property type="project" value="TreeGrafter"/>
</dbReference>
<dbReference type="SUPFAM" id="SSF46966">
    <property type="entry name" value="Spectrin repeat"/>
    <property type="match status" value="4"/>
</dbReference>
<dbReference type="InterPro" id="IPR036872">
    <property type="entry name" value="CH_dom_sf"/>
</dbReference>
<dbReference type="GO" id="GO:0042383">
    <property type="term" value="C:sarcolemma"/>
    <property type="evidence" value="ECO:0007669"/>
    <property type="project" value="TreeGrafter"/>
</dbReference>
<dbReference type="PROSITE" id="PS00020">
    <property type="entry name" value="ACTININ_2"/>
    <property type="match status" value="1"/>
</dbReference>
<keyword evidence="10 16" id="KW-0175">Coiled coil</keyword>
<dbReference type="InterPro" id="IPR041573">
    <property type="entry name" value="Desmoplakin_Spectrin-like"/>
</dbReference>
<keyword evidence="11" id="KW-0009">Actin-binding</keyword>
<dbReference type="GO" id="GO:0045104">
    <property type="term" value="P:intermediate filament cytoskeleton organization"/>
    <property type="evidence" value="ECO:0007669"/>
    <property type="project" value="InterPro"/>
</dbReference>
<dbReference type="Pfam" id="PF17902">
    <property type="entry name" value="SH3_10"/>
    <property type="match status" value="1"/>
</dbReference>
<evidence type="ECO:0000256" key="12">
    <source>
        <dbReference type="ARBA" id="ARBA00023212"/>
    </source>
</evidence>
<dbReference type="Proteomes" id="UP000265100">
    <property type="component" value="Chromosome 11"/>
</dbReference>
<dbReference type="SMART" id="SM00250">
    <property type="entry name" value="PLEC"/>
    <property type="match status" value="34"/>
</dbReference>
<dbReference type="PROSITE" id="PS00019">
    <property type="entry name" value="ACTININ_1"/>
    <property type="match status" value="1"/>
</dbReference>
<comment type="function">
    <text evidence="14">Involved in the organization of desmosome cell-cell junctions. Of particular importance in cell adhesion in the skin and during cardiac development. May also play a role in the regulation of Wnt, TGF-beta and Hippo signaling pathways.</text>
</comment>
<evidence type="ECO:0000256" key="15">
    <source>
        <dbReference type="PROSITE-ProRule" id="PRU00192"/>
    </source>
</evidence>
<evidence type="ECO:0000256" key="14">
    <source>
        <dbReference type="ARBA" id="ARBA00056058"/>
    </source>
</evidence>
<evidence type="ECO:0000256" key="16">
    <source>
        <dbReference type="SAM" id="Coils"/>
    </source>
</evidence>
<dbReference type="GO" id="GO:0042995">
    <property type="term" value="C:cell projection"/>
    <property type="evidence" value="ECO:0007669"/>
    <property type="project" value="UniProtKB-SubCell"/>
</dbReference>
<dbReference type="Gene3D" id="1.20.58.60">
    <property type="match status" value="3"/>
</dbReference>
<feature type="domain" description="SH3" evidence="18">
    <location>
        <begin position="901"/>
        <end position="958"/>
    </location>
</feature>
<evidence type="ECO:0000313" key="20">
    <source>
        <dbReference type="Ensembl" id="ENSACLP00000047680.1"/>
    </source>
</evidence>
<dbReference type="InterPro" id="IPR049538">
    <property type="entry name" value="PCN-like_spectrin-like_rpt"/>
</dbReference>
<dbReference type="Pfam" id="PF21097">
    <property type="entry name" value="SR_plectin_7"/>
    <property type="match status" value="1"/>
</dbReference>
<evidence type="ECO:0000256" key="2">
    <source>
        <dbReference type="ARBA" id="ARBA00004316"/>
    </source>
</evidence>
<dbReference type="GO" id="GO:0031581">
    <property type="term" value="P:hemidesmosome assembly"/>
    <property type="evidence" value="ECO:0007669"/>
    <property type="project" value="TreeGrafter"/>
</dbReference>
<dbReference type="Gene3D" id="3.30.160.780">
    <property type="match status" value="1"/>
</dbReference>
<dbReference type="GO" id="GO:0061436">
    <property type="term" value="P:establishment of skin barrier"/>
    <property type="evidence" value="ECO:0007669"/>
    <property type="project" value="UniProtKB-ARBA"/>
</dbReference>
<dbReference type="Pfam" id="PF21020">
    <property type="entry name" value="Spectrin_4"/>
    <property type="match status" value="1"/>
</dbReference>
<dbReference type="GO" id="GO:0002934">
    <property type="term" value="P:desmosome organization"/>
    <property type="evidence" value="ECO:0007669"/>
    <property type="project" value="UniProtKB-ARBA"/>
</dbReference>
<feature type="domain" description="Calponin-homology (CH)" evidence="19">
    <location>
        <begin position="188"/>
        <end position="291"/>
    </location>
</feature>
<dbReference type="GeneTree" id="ENSGT00940000162855"/>
<comment type="similarity">
    <text evidence="4">Belongs to the plakin or cytolinker family.</text>
</comment>
<dbReference type="GO" id="GO:0030056">
    <property type="term" value="C:hemidesmosome"/>
    <property type="evidence" value="ECO:0007669"/>
    <property type="project" value="TreeGrafter"/>
</dbReference>
<feature type="compositionally biased region" description="Low complexity" evidence="17">
    <location>
        <begin position="1657"/>
        <end position="1667"/>
    </location>
</feature>
<dbReference type="GO" id="GO:0030506">
    <property type="term" value="F:ankyrin binding"/>
    <property type="evidence" value="ECO:0007669"/>
    <property type="project" value="TreeGrafter"/>
</dbReference>
<dbReference type="CDD" id="cd06503">
    <property type="entry name" value="ATP-synt_Fo_b"/>
    <property type="match status" value="1"/>
</dbReference>
<dbReference type="Gene3D" id="1.10.418.10">
    <property type="entry name" value="Calponin-like domain"/>
    <property type="match status" value="2"/>
</dbReference>
<evidence type="ECO:0000256" key="9">
    <source>
        <dbReference type="ARBA" id="ARBA00022949"/>
    </source>
</evidence>
<dbReference type="Pfam" id="PF00307">
    <property type="entry name" value="CH"/>
    <property type="match status" value="2"/>
</dbReference>
<keyword evidence="13" id="KW-0966">Cell projection</keyword>
<evidence type="ECO:0000256" key="13">
    <source>
        <dbReference type="ARBA" id="ARBA00023273"/>
    </source>
</evidence>
<feature type="region of interest" description="Disordered" evidence="17">
    <location>
        <begin position="2542"/>
        <end position="2563"/>
    </location>
</feature>
<protein>
    <recommendedName>
        <fullName evidence="22">Plectin b</fullName>
    </recommendedName>
</protein>
<dbReference type="Gene3D" id="3.90.1290.10">
    <property type="entry name" value="Plakin repeat"/>
    <property type="match status" value="6"/>
</dbReference>
<comment type="subcellular location">
    <subcellularLocation>
        <location evidence="3">Cell junction</location>
        <location evidence="3">Desmosome</location>
    </subcellularLocation>
    <subcellularLocation>
        <location evidence="2">Cell projection</location>
    </subcellularLocation>
    <subcellularLocation>
        <location evidence="1">Cytoplasm</location>
        <location evidence="1">Cytoskeleton</location>
    </subcellularLocation>
</comment>
<feature type="region of interest" description="Disordered" evidence="17">
    <location>
        <begin position="2170"/>
        <end position="2225"/>
    </location>
</feature>
<dbReference type="GO" id="GO:0005200">
    <property type="term" value="F:structural constituent of cytoskeleton"/>
    <property type="evidence" value="ECO:0007669"/>
    <property type="project" value="TreeGrafter"/>
</dbReference>
<evidence type="ECO:0000256" key="3">
    <source>
        <dbReference type="ARBA" id="ARBA00004568"/>
    </source>
</evidence>
<dbReference type="InterPro" id="IPR035915">
    <property type="entry name" value="Plakin_repeat_sf"/>
</dbReference>
<dbReference type="Pfam" id="PF03501">
    <property type="entry name" value="S10_plectin"/>
    <property type="match status" value="1"/>
</dbReference>
<dbReference type="PROSITE" id="PS50021">
    <property type="entry name" value="CH"/>
    <property type="match status" value="2"/>
</dbReference>
<dbReference type="FunFam" id="3.30.160.780:FF:000001">
    <property type="entry name" value="Plectin a"/>
    <property type="match status" value="1"/>
</dbReference>
<dbReference type="GO" id="GO:0045296">
    <property type="term" value="F:cadherin binding"/>
    <property type="evidence" value="ECO:0007669"/>
    <property type="project" value="TreeGrafter"/>
</dbReference>
<dbReference type="InterPro" id="IPR043197">
    <property type="entry name" value="Plakin"/>
</dbReference>
<dbReference type="Ensembl" id="ENSACLT00000085423.1">
    <property type="protein sequence ID" value="ENSACLP00000047680.1"/>
    <property type="gene ID" value="ENSACLG00000022613.2"/>
</dbReference>
<accession>A0AAX7SV21</accession>
<feature type="compositionally biased region" description="Basic and acidic residues" evidence="17">
    <location>
        <begin position="2105"/>
        <end position="2123"/>
    </location>
</feature>
<dbReference type="InterPro" id="IPR036388">
    <property type="entry name" value="WH-like_DNA-bd_sf"/>
</dbReference>
<dbReference type="InterPro" id="IPR001589">
    <property type="entry name" value="Actinin_actin-bd_CS"/>
</dbReference>
<dbReference type="CDD" id="cd00176">
    <property type="entry name" value="SPEC"/>
    <property type="match status" value="2"/>
</dbReference>
<dbReference type="GO" id="GO:0042060">
    <property type="term" value="P:wound healing"/>
    <property type="evidence" value="ECO:0007669"/>
    <property type="project" value="TreeGrafter"/>
</dbReference>
<keyword evidence="21" id="KW-1185">Reference proteome</keyword>
<keyword evidence="7" id="KW-0597">Phosphoprotein</keyword>
<dbReference type="GO" id="GO:0003779">
    <property type="term" value="F:actin binding"/>
    <property type="evidence" value="ECO:0007669"/>
    <property type="project" value="UniProtKB-KW"/>
</dbReference>
<evidence type="ECO:0000259" key="19">
    <source>
        <dbReference type="PROSITE" id="PS50021"/>
    </source>
</evidence>
<dbReference type="Pfam" id="PF21019">
    <property type="entry name" value="Spectrin_3"/>
    <property type="match status" value="1"/>
</dbReference>
<reference evidence="20" key="3">
    <citation type="submission" date="2025-08" db="UniProtKB">
        <authorList>
            <consortium name="Ensembl"/>
        </authorList>
    </citation>
    <scope>IDENTIFICATION</scope>
</reference>
<dbReference type="Gene3D" id="1.10.10.10">
    <property type="entry name" value="Winged helix-like DNA-binding domain superfamily/Winged helix DNA-binding domain"/>
    <property type="match status" value="1"/>
</dbReference>
<name>A0AAX7SV21_ASTCA</name>
<evidence type="ECO:0000256" key="1">
    <source>
        <dbReference type="ARBA" id="ARBA00004245"/>
    </source>
</evidence>
<dbReference type="SMART" id="SM00033">
    <property type="entry name" value="CH"/>
    <property type="match status" value="2"/>
</dbReference>
<feature type="region of interest" description="Disordered" evidence="17">
    <location>
        <begin position="4555"/>
        <end position="4614"/>
    </location>
</feature>
<dbReference type="FunFam" id="1.10.418.10:FF:000029">
    <property type="entry name" value="plectin isoform X2"/>
    <property type="match status" value="1"/>
</dbReference>
<dbReference type="Pfam" id="PF00681">
    <property type="entry name" value="Plectin"/>
    <property type="match status" value="15"/>
</dbReference>
<keyword evidence="6" id="KW-0963">Cytoplasm</keyword>
<dbReference type="FunFam" id="1.20.58.60:FF:000009">
    <property type="entry name" value="dystonin isoform X1"/>
    <property type="match status" value="1"/>
</dbReference>
<dbReference type="Pfam" id="PF18373">
    <property type="entry name" value="Spectrin_2"/>
    <property type="match status" value="1"/>
</dbReference>
<keyword evidence="5 15" id="KW-0728">SH3 domain</keyword>
<reference evidence="20 21" key="1">
    <citation type="submission" date="2018-05" db="EMBL/GenBank/DDBJ databases">
        <authorList>
            <person name="Datahose"/>
        </authorList>
    </citation>
    <scope>NUCLEOTIDE SEQUENCE</scope>
</reference>
<dbReference type="PROSITE" id="PS50002">
    <property type="entry name" value="SH3"/>
    <property type="match status" value="1"/>
</dbReference>
<dbReference type="Gene3D" id="2.30.30.40">
    <property type="entry name" value="SH3 Domains"/>
    <property type="match status" value="1"/>
</dbReference>
<evidence type="ECO:0000259" key="18">
    <source>
        <dbReference type="PROSITE" id="PS50002"/>
    </source>
</evidence>
<feature type="compositionally biased region" description="Basic and acidic residues" evidence="17">
    <location>
        <begin position="1698"/>
        <end position="1790"/>
    </location>
</feature>
<feature type="region of interest" description="Disordered" evidence="17">
    <location>
        <begin position="2105"/>
        <end position="2131"/>
    </location>
</feature>
<feature type="compositionally biased region" description="Low complexity" evidence="17">
    <location>
        <begin position="4563"/>
        <end position="4614"/>
    </location>
</feature>
<reference evidence="21" key="2">
    <citation type="submission" date="2023-03" db="EMBL/GenBank/DDBJ databases">
        <authorList>
            <consortium name="Wellcome Sanger Institute Data Sharing"/>
        </authorList>
    </citation>
    <scope>NUCLEOTIDE SEQUENCE [LARGE SCALE GENOMIC DNA]</scope>
</reference>
<dbReference type="GO" id="GO:0060047">
    <property type="term" value="P:heart contraction"/>
    <property type="evidence" value="ECO:0007669"/>
    <property type="project" value="UniProtKB-ARBA"/>
</dbReference>
<dbReference type="GO" id="GO:0048471">
    <property type="term" value="C:perinuclear region of cytoplasm"/>
    <property type="evidence" value="ECO:0007669"/>
    <property type="project" value="TreeGrafter"/>
</dbReference>
<dbReference type="Gene3D" id="1.20.58.1060">
    <property type="match status" value="1"/>
</dbReference>
<dbReference type="FunFam" id="3.90.1290.10:FF:000001">
    <property type="entry name" value="Plectin a"/>
    <property type="match status" value="5"/>
</dbReference>
<dbReference type="GO" id="GO:0030057">
    <property type="term" value="C:desmosome"/>
    <property type="evidence" value="ECO:0007669"/>
    <property type="project" value="UniProtKB-SubCell"/>
</dbReference>
<feature type="compositionally biased region" description="Basic and acidic residues" evidence="17">
    <location>
        <begin position="2211"/>
        <end position="2225"/>
    </location>
</feature>
<dbReference type="FunFam" id="3.90.1290.10:FF:000002">
    <property type="entry name" value="Plectin a"/>
    <property type="match status" value="1"/>
</dbReference>
<dbReference type="PANTHER" id="PTHR23169">
    <property type="entry name" value="ENVOPLAKIN"/>
    <property type="match status" value="1"/>
</dbReference>
<proteinExistence type="inferred from homology"/>
<dbReference type="SUPFAM" id="SSF75399">
    <property type="entry name" value="Plakin repeat"/>
    <property type="match status" value="7"/>
</dbReference>
<keyword evidence="9" id="KW-0965">Cell junction</keyword>
<dbReference type="InterPro" id="IPR001715">
    <property type="entry name" value="CH_dom"/>
</dbReference>
<feature type="coiled-coil region" evidence="16">
    <location>
        <begin position="854"/>
        <end position="884"/>
    </location>
</feature>
<dbReference type="GO" id="GO:0031101">
    <property type="term" value="P:fin regeneration"/>
    <property type="evidence" value="ECO:0007669"/>
    <property type="project" value="UniProtKB-ARBA"/>
</dbReference>
<dbReference type="GO" id="GO:0005925">
    <property type="term" value="C:focal adhesion"/>
    <property type="evidence" value="ECO:0007669"/>
    <property type="project" value="TreeGrafter"/>
</dbReference>
<dbReference type="SMART" id="SM00150">
    <property type="entry name" value="SPEC"/>
    <property type="match status" value="3"/>
</dbReference>